<accession>A0A8W8LW84</accession>
<protein>
    <submittedName>
        <fullName evidence="2">Uncharacterized protein</fullName>
    </submittedName>
</protein>
<keyword evidence="1" id="KW-0732">Signal</keyword>
<proteinExistence type="predicted"/>
<keyword evidence="3" id="KW-1185">Reference proteome</keyword>
<feature type="chain" id="PRO_5036478134" evidence="1">
    <location>
        <begin position="18"/>
        <end position="503"/>
    </location>
</feature>
<feature type="signal peptide" evidence="1">
    <location>
        <begin position="1"/>
        <end position="17"/>
    </location>
</feature>
<dbReference type="Pfam" id="PF09612">
    <property type="entry name" value="HtrL_YibB"/>
    <property type="match status" value="1"/>
</dbReference>
<dbReference type="EnsemblMetazoa" id="G30082.1">
    <property type="protein sequence ID" value="G30082.1:cds"/>
    <property type="gene ID" value="G30082"/>
</dbReference>
<evidence type="ECO:0000313" key="3">
    <source>
        <dbReference type="Proteomes" id="UP000005408"/>
    </source>
</evidence>
<evidence type="ECO:0000256" key="1">
    <source>
        <dbReference type="SAM" id="SignalP"/>
    </source>
</evidence>
<reference evidence="2" key="1">
    <citation type="submission" date="2022-08" db="UniProtKB">
        <authorList>
            <consortium name="EnsemblMetazoa"/>
        </authorList>
    </citation>
    <scope>IDENTIFICATION</scope>
    <source>
        <strain evidence="2">05x7-T-G4-1.051#20</strain>
    </source>
</reference>
<dbReference type="InterPro" id="IPR011735">
    <property type="entry name" value="WlaTC/HtrL_glycosyltransf"/>
</dbReference>
<dbReference type="Proteomes" id="UP000005408">
    <property type="component" value="Unassembled WGS sequence"/>
</dbReference>
<sequence>MSLLSLLCFVSTGDTAAVQRLNYGVLFEPTHQLYLGQEYWAHTFQIPLPKAVYLNQELYCNNAPQCKYSKHIIKTLNTLRTQTMASVNSTVHEIHALIPQSQIPHRNQFIGSSRSKRAIFDFVGQISKSLFGTATSDDINTLQRHMQLLNPGDQDVPIEFVSEDKSKVDEYLLKKFIIPNSGIDFMNRTGRFKVLDNFIHSQENHNIWNASTLLSELSHVRKKHRKKIQGYVSKNFTLITAYWDLGTFRKGDAKTFSKELYMNWAVVFKYMLNPLVVYTDSEKFRDWIRNIRSDLLCCTKIIYMNRTDIEAFRRVQKIKDIYDQPDYPRYYPNTVNPLYPASQNAKFTVVADTYRQKLFDTTYYGWIDVGYFRDVVNEFDYYKMEVPGDFDPSRIAFNRVNNHVATSDLVSVFRDNLFWVGGGLFFGLGEVVDRFDKFYQRAVDYFLSLNVSNSDQQVLYSIYTDKGRQILDPPIEIQPYVPNTSNNKWFYLGFLCRKVVTIY</sequence>
<dbReference type="InterPro" id="IPR022048">
    <property type="entry name" value="Envelope_fusion-like"/>
</dbReference>
<name>A0A8W8LW84_MAGGI</name>
<evidence type="ECO:0000313" key="2">
    <source>
        <dbReference type="EnsemblMetazoa" id="G30082.1:cds"/>
    </source>
</evidence>
<dbReference type="Pfam" id="PF12259">
    <property type="entry name" value="Baculo_F"/>
    <property type="match status" value="1"/>
</dbReference>
<organism evidence="2 3">
    <name type="scientific">Magallana gigas</name>
    <name type="common">Pacific oyster</name>
    <name type="synonym">Crassostrea gigas</name>
    <dbReference type="NCBI Taxonomy" id="29159"/>
    <lineage>
        <taxon>Eukaryota</taxon>
        <taxon>Metazoa</taxon>
        <taxon>Spiralia</taxon>
        <taxon>Lophotrochozoa</taxon>
        <taxon>Mollusca</taxon>
        <taxon>Bivalvia</taxon>
        <taxon>Autobranchia</taxon>
        <taxon>Pteriomorphia</taxon>
        <taxon>Ostreida</taxon>
        <taxon>Ostreoidea</taxon>
        <taxon>Ostreidae</taxon>
        <taxon>Magallana</taxon>
    </lineage>
</organism>
<dbReference type="AlphaFoldDB" id="A0A8W8LW84"/>